<evidence type="ECO:0000313" key="1">
    <source>
        <dbReference type="EMBL" id="SVD40334.1"/>
    </source>
</evidence>
<dbReference type="Gene3D" id="1.20.1600.10">
    <property type="entry name" value="Outer membrane efflux proteins (OEP)"/>
    <property type="match status" value="1"/>
</dbReference>
<dbReference type="SUPFAM" id="SSF56954">
    <property type="entry name" value="Outer membrane efflux proteins (OEP)"/>
    <property type="match status" value="1"/>
</dbReference>
<sequence>MFALNSGLVLFFFVLFCISPVFAQDVITILTLAESIQLAEKNNLQIRSVKEKLKQVKKEQRIAKPFALPSISFTGNYTYFGELAKNVLPPFSPGNEPVEITFGAHRNFQAGLAFKQPLFASGRYLYTYQSANLNVQATEEE</sequence>
<evidence type="ECO:0008006" key="2">
    <source>
        <dbReference type="Google" id="ProtNLM"/>
    </source>
</evidence>
<feature type="non-terminal residue" evidence="1">
    <location>
        <position position="141"/>
    </location>
</feature>
<name>A0A382V1G5_9ZZZZ</name>
<reference evidence="1" key="1">
    <citation type="submission" date="2018-05" db="EMBL/GenBank/DDBJ databases">
        <authorList>
            <person name="Lanie J.A."/>
            <person name="Ng W.-L."/>
            <person name="Kazmierczak K.M."/>
            <person name="Andrzejewski T.M."/>
            <person name="Davidsen T.M."/>
            <person name="Wayne K.J."/>
            <person name="Tettelin H."/>
            <person name="Glass J.I."/>
            <person name="Rusch D."/>
            <person name="Podicherti R."/>
            <person name="Tsui H.-C.T."/>
            <person name="Winkler M.E."/>
        </authorList>
    </citation>
    <scope>NUCLEOTIDE SEQUENCE</scope>
</reference>
<gene>
    <name evidence="1" type="ORF">METZ01_LOCUS393188</name>
</gene>
<accession>A0A382V1G5</accession>
<dbReference type="AlphaFoldDB" id="A0A382V1G5"/>
<protein>
    <recommendedName>
        <fullName evidence="2">TolC family protein</fullName>
    </recommendedName>
</protein>
<dbReference type="EMBL" id="UINC01148447">
    <property type="protein sequence ID" value="SVD40334.1"/>
    <property type="molecule type" value="Genomic_DNA"/>
</dbReference>
<organism evidence="1">
    <name type="scientific">marine metagenome</name>
    <dbReference type="NCBI Taxonomy" id="408172"/>
    <lineage>
        <taxon>unclassified sequences</taxon>
        <taxon>metagenomes</taxon>
        <taxon>ecological metagenomes</taxon>
    </lineage>
</organism>
<dbReference type="GO" id="GO:0015562">
    <property type="term" value="F:efflux transmembrane transporter activity"/>
    <property type="evidence" value="ECO:0007669"/>
    <property type="project" value="InterPro"/>
</dbReference>
<proteinExistence type="predicted"/>